<accession>A0A2K8Z958</accession>
<name>A0A2K8Z958_9BACT</name>
<dbReference type="EMBL" id="CP025096">
    <property type="protein sequence ID" value="AUD06405.1"/>
    <property type="molecule type" value="Genomic_DNA"/>
</dbReference>
<keyword evidence="2" id="KW-1185">Reference proteome</keyword>
<proteinExistence type="predicted"/>
<evidence type="ECO:0000313" key="1">
    <source>
        <dbReference type="EMBL" id="AUD06405.1"/>
    </source>
</evidence>
<evidence type="ECO:0000313" key="2">
    <source>
        <dbReference type="Proteomes" id="UP000232883"/>
    </source>
</evidence>
<sequence length="64" mass="7338">MPAIPSIAEVVKQGVDITYLNTKLLEKIGELTLYMIEFKKAYQQKGKRIEKLEEQALQSSTFHP</sequence>
<dbReference type="AlphaFoldDB" id="A0A2K8Z958"/>
<organism evidence="1 2">
    <name type="scientific">Spirosoma pollinicola</name>
    <dbReference type="NCBI Taxonomy" id="2057025"/>
    <lineage>
        <taxon>Bacteria</taxon>
        <taxon>Pseudomonadati</taxon>
        <taxon>Bacteroidota</taxon>
        <taxon>Cytophagia</taxon>
        <taxon>Cytophagales</taxon>
        <taxon>Cytophagaceae</taxon>
        <taxon>Spirosoma</taxon>
    </lineage>
</organism>
<dbReference type="OrthoDB" id="773173at2"/>
<reference evidence="1 2" key="1">
    <citation type="submission" date="2017-11" db="EMBL/GenBank/DDBJ databases">
        <title>Taxonomic description and genome sequences of Spirosoma HA7 sp. nov., isolated from pollen microhabitat of Corylus avellana.</title>
        <authorList>
            <person name="Ambika Manirajan B."/>
            <person name="Suarez C."/>
            <person name="Ratering S."/>
            <person name="Geissler-Plaum R."/>
            <person name="Cardinale M."/>
            <person name="Sylvia S."/>
        </authorList>
    </citation>
    <scope>NUCLEOTIDE SEQUENCE [LARGE SCALE GENOMIC DNA]</scope>
    <source>
        <strain evidence="1 2">HA7</strain>
    </source>
</reference>
<dbReference type="RefSeq" id="WP_100992950.1">
    <property type="nucleotide sequence ID" value="NZ_CP025096.1"/>
</dbReference>
<dbReference type="Proteomes" id="UP000232883">
    <property type="component" value="Chromosome"/>
</dbReference>
<dbReference type="KEGG" id="spir:CWM47_33945"/>
<protein>
    <submittedName>
        <fullName evidence="1">Uncharacterized protein</fullName>
    </submittedName>
</protein>
<gene>
    <name evidence="1" type="ORF">CWM47_33945</name>
</gene>